<dbReference type="KEGG" id="pns:A9D12_06590"/>
<evidence type="ECO:0000313" key="2">
    <source>
        <dbReference type="EMBL" id="ANK12668.1"/>
    </source>
</evidence>
<dbReference type="InterPro" id="IPR019619">
    <property type="entry name" value="DUF2490"/>
</dbReference>
<evidence type="ECO:0000313" key="3">
    <source>
        <dbReference type="Proteomes" id="UP000078263"/>
    </source>
</evidence>
<gene>
    <name evidence="2" type="ORF">A9D12_06590</name>
</gene>
<dbReference type="Pfam" id="PF10677">
    <property type="entry name" value="DUF2490"/>
    <property type="match status" value="1"/>
</dbReference>
<accession>A0A192D2G1</accession>
<evidence type="ECO:0008006" key="4">
    <source>
        <dbReference type="Google" id="ProtNLM"/>
    </source>
</evidence>
<keyword evidence="3" id="KW-1185">Reference proteome</keyword>
<evidence type="ECO:0000256" key="1">
    <source>
        <dbReference type="SAM" id="SignalP"/>
    </source>
</evidence>
<sequence length="226" mass="25426">MPLHRTCIVATVLLGAGFASPACANEDDFNIWLGQFATINATDDVYVRVEAQERFTNDADRLGQLLLRSLVGYRINKDVNIGAGYAYILTDPVGPAQLNEHRFYQELNVRLLSTAGGVTLDSRTRLEQRTFEEREDTSWRLRSFVQLRVPITEKGHRLVAYTEPFIDLNETGVQRGGLSVWRNFVGVSIPVAKGIEVVPGYLNQHVLRDGQDRSDHTANVNLFMTF</sequence>
<feature type="chain" id="PRO_5008251655" description="DUF2490 domain-containing protein" evidence="1">
    <location>
        <begin position="25"/>
        <end position="226"/>
    </location>
</feature>
<dbReference type="OrthoDB" id="5381041at2"/>
<dbReference type="Proteomes" id="UP000078263">
    <property type="component" value="Chromosome"/>
</dbReference>
<dbReference type="AlphaFoldDB" id="A0A192D2G1"/>
<dbReference type="STRING" id="1112.A9D12_06590"/>
<protein>
    <recommendedName>
        <fullName evidence="4">DUF2490 domain-containing protein</fullName>
    </recommendedName>
</protein>
<name>A0A192D2G1_9SPHN</name>
<organism evidence="2 3">
    <name type="scientific">Erythrobacter neustonensis</name>
    <dbReference type="NCBI Taxonomy" id="1112"/>
    <lineage>
        <taxon>Bacteria</taxon>
        <taxon>Pseudomonadati</taxon>
        <taxon>Pseudomonadota</taxon>
        <taxon>Alphaproteobacteria</taxon>
        <taxon>Sphingomonadales</taxon>
        <taxon>Erythrobacteraceae</taxon>
        <taxon>Erythrobacter/Porphyrobacter group</taxon>
        <taxon>Erythrobacter</taxon>
    </lineage>
</organism>
<feature type="signal peptide" evidence="1">
    <location>
        <begin position="1"/>
        <end position="24"/>
    </location>
</feature>
<reference evidence="2 3" key="1">
    <citation type="submission" date="2016-05" db="EMBL/GenBank/DDBJ databases">
        <title>Compelete Genome Sequence of Bacteriochlorophyll-Synthesizing Bacterium Porphyrobacter neustonensis DSM 9434.</title>
        <authorList>
            <person name="Shi X.-L."/>
            <person name="Wu Y.-H."/>
            <person name="Cheng H."/>
            <person name="Xu L."/>
            <person name="Zhang X.-Q."/>
            <person name="Wang C.-S."/>
            <person name="Xu X.-W."/>
        </authorList>
    </citation>
    <scope>NUCLEOTIDE SEQUENCE [LARGE SCALE GENOMIC DNA]</scope>
    <source>
        <strain evidence="2 3">DSM 9434</strain>
    </source>
</reference>
<keyword evidence="1" id="KW-0732">Signal</keyword>
<dbReference type="EMBL" id="CP016033">
    <property type="protein sequence ID" value="ANK12668.1"/>
    <property type="molecule type" value="Genomic_DNA"/>
</dbReference>
<proteinExistence type="predicted"/>